<reference evidence="3 4" key="1">
    <citation type="submission" date="2019-11" db="EMBL/GenBank/DDBJ databases">
        <title>Novel species isolated from a subtropical stream in China.</title>
        <authorList>
            <person name="Lu H."/>
        </authorList>
    </citation>
    <scope>NUCLEOTIDE SEQUENCE [LARGE SCALE GENOMIC DNA]</scope>
    <source>
        <strain evidence="3 4">FT92W</strain>
    </source>
</reference>
<sequence length="207" mass="23527">MTQRRCGRWTVLLLAAAALAALSGCETMSPDECKVANWRDIGLRDGLKGEPVSLLSERSGDCAKAGARVDTVQYMAGREQGLQNFCRLDNAVPLGLSGASYAGVCPPMVDIEFRRRHQAARAVYDLRGRVSELGGRSERLQRRLRDADHDEDKQLKAADKDDDRKRIRKEFEDRRRQLRQELHELDRNTGRARDDLRSAEYTLDHLY</sequence>
<gene>
    <name evidence="3" type="ORF">GJ700_09065</name>
</gene>
<dbReference type="RefSeq" id="WP_154372891.1">
    <property type="nucleotide sequence ID" value="NZ_WKJJ01000005.1"/>
</dbReference>
<feature type="chain" id="PRO_5030929726" evidence="2">
    <location>
        <begin position="21"/>
        <end position="207"/>
    </location>
</feature>
<keyword evidence="4" id="KW-1185">Reference proteome</keyword>
<dbReference type="Proteomes" id="UP000446768">
    <property type="component" value="Unassembled WGS sequence"/>
</dbReference>
<dbReference type="Pfam" id="PF10973">
    <property type="entry name" value="DUF2799"/>
    <property type="match status" value="1"/>
</dbReference>
<dbReference type="AlphaFoldDB" id="A0A7X2LTI1"/>
<evidence type="ECO:0000313" key="4">
    <source>
        <dbReference type="Proteomes" id="UP000446768"/>
    </source>
</evidence>
<feature type="coiled-coil region" evidence="1">
    <location>
        <begin position="168"/>
        <end position="195"/>
    </location>
</feature>
<accession>A0A7X2LTI1</accession>
<feature type="signal peptide" evidence="2">
    <location>
        <begin position="1"/>
        <end position="20"/>
    </location>
</feature>
<evidence type="ECO:0000313" key="3">
    <source>
        <dbReference type="EMBL" id="MRV71879.1"/>
    </source>
</evidence>
<dbReference type="EMBL" id="WKJJ01000005">
    <property type="protein sequence ID" value="MRV71879.1"/>
    <property type="molecule type" value="Genomic_DNA"/>
</dbReference>
<evidence type="ECO:0000256" key="2">
    <source>
        <dbReference type="SAM" id="SignalP"/>
    </source>
</evidence>
<protein>
    <submittedName>
        <fullName evidence="3">DUF2799 domain-containing protein</fullName>
    </submittedName>
</protein>
<comment type="caution">
    <text evidence="3">The sequence shown here is derived from an EMBL/GenBank/DDBJ whole genome shotgun (WGS) entry which is preliminary data.</text>
</comment>
<keyword evidence="2" id="KW-0732">Signal</keyword>
<organism evidence="3 4">
    <name type="scientific">Pseudoduganella rivuli</name>
    <dbReference type="NCBI Taxonomy" id="2666085"/>
    <lineage>
        <taxon>Bacteria</taxon>
        <taxon>Pseudomonadati</taxon>
        <taxon>Pseudomonadota</taxon>
        <taxon>Betaproteobacteria</taxon>
        <taxon>Burkholderiales</taxon>
        <taxon>Oxalobacteraceae</taxon>
        <taxon>Telluria group</taxon>
        <taxon>Pseudoduganella</taxon>
    </lineage>
</organism>
<evidence type="ECO:0000256" key="1">
    <source>
        <dbReference type="SAM" id="Coils"/>
    </source>
</evidence>
<dbReference type="InterPro" id="IPR021242">
    <property type="entry name" value="DUF2799"/>
</dbReference>
<proteinExistence type="predicted"/>
<name>A0A7X2LTI1_9BURK</name>
<dbReference type="PROSITE" id="PS51257">
    <property type="entry name" value="PROKAR_LIPOPROTEIN"/>
    <property type="match status" value="1"/>
</dbReference>
<keyword evidence="1" id="KW-0175">Coiled coil</keyword>